<dbReference type="GO" id="GO:0016791">
    <property type="term" value="F:phosphatase activity"/>
    <property type="evidence" value="ECO:0007669"/>
    <property type="project" value="UniProtKB-ARBA"/>
</dbReference>
<name>A0A010QFQ7_9PEZI</name>
<evidence type="ECO:0000313" key="4">
    <source>
        <dbReference type="Proteomes" id="UP000020467"/>
    </source>
</evidence>
<sequence>MTSHPDLTKFKALSFDCYGTLIDWESGLRAGLQPIISRLPPPPPPPSSTNTNNNTSSSFATDPPPTEVSLTKRFDTLSAALQSSSPTLRYDLNLSSSFLALAAELGVHVTKEEATAFGSLPGTWIPFEDTIPGLDILKRHYKLIILSNIDASNIARTLTHFSPVEFDAVYTAEQIGSYKPADGNFTYLFDHVKQEFGVQWDDERGEGLLHVARSLTADHVPAKRFGLRSVWISRGGDVKNGEGVGGDWEGTKGDVGFEWRFDTIGEFAREVERQFGEKR</sequence>
<protein>
    <submittedName>
        <fullName evidence="3">Haloacid dehalogenase, type II</fullName>
    </submittedName>
</protein>
<gene>
    <name evidence="3" type="ORF">CFIO01_11272</name>
</gene>
<dbReference type="InterPro" id="IPR006439">
    <property type="entry name" value="HAD-SF_hydro_IA"/>
</dbReference>
<evidence type="ECO:0000256" key="2">
    <source>
        <dbReference type="SAM" id="MobiDB-lite"/>
    </source>
</evidence>
<keyword evidence="4" id="KW-1185">Reference proteome</keyword>
<dbReference type="InterPro" id="IPR023214">
    <property type="entry name" value="HAD_sf"/>
</dbReference>
<dbReference type="KEGG" id="cfj:CFIO01_11272"/>
<dbReference type="PANTHER" id="PTHR43316">
    <property type="entry name" value="HYDROLASE, HALOACID DELAHOGENASE-RELATED"/>
    <property type="match status" value="1"/>
</dbReference>
<accession>A0A010QFQ7</accession>
<dbReference type="EMBL" id="JARH01000894">
    <property type="protein sequence ID" value="EXF75600.1"/>
    <property type="molecule type" value="Genomic_DNA"/>
</dbReference>
<evidence type="ECO:0000313" key="3">
    <source>
        <dbReference type="EMBL" id="EXF75600.1"/>
    </source>
</evidence>
<organism evidence="3 4">
    <name type="scientific">Colletotrichum fioriniae PJ7</name>
    <dbReference type="NCBI Taxonomy" id="1445577"/>
    <lineage>
        <taxon>Eukaryota</taxon>
        <taxon>Fungi</taxon>
        <taxon>Dikarya</taxon>
        <taxon>Ascomycota</taxon>
        <taxon>Pezizomycotina</taxon>
        <taxon>Sordariomycetes</taxon>
        <taxon>Hypocreomycetidae</taxon>
        <taxon>Glomerellales</taxon>
        <taxon>Glomerellaceae</taxon>
        <taxon>Colletotrichum</taxon>
        <taxon>Colletotrichum acutatum species complex</taxon>
    </lineage>
</organism>
<dbReference type="eggNOG" id="ENOG502SJ1V">
    <property type="taxonomic scope" value="Eukaryota"/>
</dbReference>
<dbReference type="SUPFAM" id="SSF56784">
    <property type="entry name" value="HAD-like"/>
    <property type="match status" value="1"/>
</dbReference>
<feature type="compositionally biased region" description="Low complexity" evidence="2">
    <location>
        <begin position="48"/>
        <end position="58"/>
    </location>
</feature>
<evidence type="ECO:0000256" key="1">
    <source>
        <dbReference type="ARBA" id="ARBA00022801"/>
    </source>
</evidence>
<proteinExistence type="predicted"/>
<reference evidence="3 4" key="1">
    <citation type="submission" date="2014-02" db="EMBL/GenBank/DDBJ databases">
        <title>The genome sequence of Colletotrichum fioriniae PJ7.</title>
        <authorList>
            <person name="Baroncelli R."/>
            <person name="Thon M.R."/>
        </authorList>
    </citation>
    <scope>NUCLEOTIDE SEQUENCE [LARGE SCALE GENOMIC DNA]</scope>
    <source>
        <strain evidence="3 4">PJ7</strain>
    </source>
</reference>
<dbReference type="Gene3D" id="1.10.150.750">
    <property type="match status" value="1"/>
</dbReference>
<dbReference type="Gene3D" id="3.40.50.1000">
    <property type="entry name" value="HAD superfamily/HAD-like"/>
    <property type="match status" value="1"/>
</dbReference>
<comment type="caution">
    <text evidence="3">The sequence shown here is derived from an EMBL/GenBank/DDBJ whole genome shotgun (WGS) entry which is preliminary data.</text>
</comment>
<dbReference type="AlphaFoldDB" id="A0A010QFQ7"/>
<keyword evidence="1" id="KW-0378">Hydrolase</keyword>
<feature type="region of interest" description="Disordered" evidence="2">
    <location>
        <begin position="35"/>
        <end position="65"/>
    </location>
</feature>
<dbReference type="InterPro" id="IPR051540">
    <property type="entry name" value="S-2-haloacid_dehalogenase"/>
</dbReference>
<dbReference type="PRINTS" id="PR00413">
    <property type="entry name" value="HADHALOGNASE"/>
</dbReference>
<dbReference type="PANTHER" id="PTHR43316:SF9">
    <property type="entry name" value="ACID DEHALOGENASE, PUTATIVE (AFU_ORTHOLOGUE AFUA_6G14460)-RELATED"/>
    <property type="match status" value="1"/>
</dbReference>
<dbReference type="Proteomes" id="UP000020467">
    <property type="component" value="Unassembled WGS sequence"/>
</dbReference>
<dbReference type="HOGENOM" id="CLU_045011_3_2_1"/>
<dbReference type="InterPro" id="IPR036412">
    <property type="entry name" value="HAD-like_sf"/>
</dbReference>
<dbReference type="OrthoDB" id="444127at2759"/>